<evidence type="ECO:0000313" key="3">
    <source>
        <dbReference type="EMBL" id="ANQ07107.1"/>
    </source>
</evidence>
<name>A0A1B1DWX2_9APIC</name>
<dbReference type="Proteomes" id="UP000092716">
    <property type="component" value="Chromosome 6"/>
</dbReference>
<sequence length="364" mass="40803">MTNLNLRELPSKAAYAAFDAGWGPYSGSCDWLNSTKTALESALGGHESVQSYIEKISKAWCIVQNSEGKRLAYSPYCIPFYYWLGNILFNTLSGVVESPLEIMKKIYEKLNEVPNNKDKCEIIYELSDKDTFNEMKAVYEYSQDQYKIKQQLKKTSKECTLTYQKHLQNSVSAYNSLNTKCGSSTDTSIRYCETFKRQYKTQLFDGDKLSQLTCNIISEEEPAHTVEQPLSQSPINLITTGSNTPIITPIISSSLAAIGLPAVAAFFLYKYNLLPTWISKKFKGGSNRSTGRRSAIGKNFDAFTEGDSSTEYSTENSTLGSAMDSSIGILTEYNRRGRRPPPTNGGRANTNNRRPQKNIAYQNM</sequence>
<feature type="compositionally biased region" description="Low complexity" evidence="1">
    <location>
        <begin position="344"/>
        <end position="353"/>
    </location>
</feature>
<dbReference type="AlphaFoldDB" id="A0A1B1DWX2"/>
<gene>
    <name evidence="3" type="ORF">PCOAH_00012850</name>
</gene>
<dbReference type="Pfam" id="PF05795">
    <property type="entry name" value="Plasmodium_Vir"/>
    <property type="match status" value="1"/>
</dbReference>
<accession>A0A1B1DWX2</accession>
<evidence type="ECO:0000313" key="4">
    <source>
        <dbReference type="Proteomes" id="UP000092716"/>
    </source>
</evidence>
<keyword evidence="2" id="KW-0812">Transmembrane</keyword>
<protein>
    <submittedName>
        <fullName evidence="3">KIR protein</fullName>
    </submittedName>
</protein>
<keyword evidence="2" id="KW-0472">Membrane</keyword>
<dbReference type="InterPro" id="IPR008780">
    <property type="entry name" value="Plasmodium_Vir"/>
</dbReference>
<dbReference type="OrthoDB" id="380569at2759"/>
<dbReference type="VEuPathDB" id="PlasmoDB:PCOAH_00012850"/>
<organism evidence="3 4">
    <name type="scientific">Plasmodium coatneyi</name>
    <dbReference type="NCBI Taxonomy" id="208452"/>
    <lineage>
        <taxon>Eukaryota</taxon>
        <taxon>Sar</taxon>
        <taxon>Alveolata</taxon>
        <taxon>Apicomplexa</taxon>
        <taxon>Aconoidasida</taxon>
        <taxon>Haemosporida</taxon>
        <taxon>Plasmodiidae</taxon>
        <taxon>Plasmodium</taxon>
    </lineage>
</organism>
<feature type="transmembrane region" description="Helical" evidence="2">
    <location>
        <begin position="246"/>
        <end position="269"/>
    </location>
</feature>
<dbReference type="EMBL" id="CP016244">
    <property type="protein sequence ID" value="ANQ07107.1"/>
    <property type="molecule type" value="Genomic_DNA"/>
</dbReference>
<feature type="region of interest" description="Disordered" evidence="1">
    <location>
        <begin position="331"/>
        <end position="364"/>
    </location>
</feature>
<evidence type="ECO:0000256" key="2">
    <source>
        <dbReference type="SAM" id="Phobius"/>
    </source>
</evidence>
<dbReference type="KEGG" id="pcot:PCOAH_00012850"/>
<reference evidence="4" key="1">
    <citation type="submission" date="2016-06" db="EMBL/GenBank/DDBJ databases">
        <title>First high quality genome sequence of Plasmodium coatneyi using continuous long reads from single molecule, real-time sequencing.</title>
        <authorList>
            <person name="Chien J.-T."/>
            <person name="Pakala S.B."/>
            <person name="Geraldo J.A."/>
            <person name="Lapp S.A."/>
            <person name="Barnwell J.W."/>
            <person name="Kissinger J.C."/>
            <person name="Galinski M.R."/>
            <person name="Humphrey J.C."/>
        </authorList>
    </citation>
    <scope>NUCLEOTIDE SEQUENCE [LARGE SCALE GENOMIC DNA]</scope>
    <source>
        <strain evidence="4">Hackeri</strain>
    </source>
</reference>
<dbReference type="RefSeq" id="XP_019913802.1">
    <property type="nucleotide sequence ID" value="XM_020058094.1"/>
</dbReference>
<keyword evidence="4" id="KW-1185">Reference proteome</keyword>
<proteinExistence type="predicted"/>
<evidence type="ECO:0000256" key="1">
    <source>
        <dbReference type="SAM" id="MobiDB-lite"/>
    </source>
</evidence>
<keyword evidence="2" id="KW-1133">Transmembrane helix</keyword>
<dbReference type="GeneID" id="30908011"/>